<name>A0AAV7C566_ENGPU</name>
<keyword evidence="3" id="KW-1185">Reference proteome</keyword>
<feature type="domain" description="Tudor" evidence="1">
    <location>
        <begin position="990"/>
        <end position="1048"/>
    </location>
</feature>
<feature type="domain" description="Tudor" evidence="1">
    <location>
        <begin position="1451"/>
        <end position="1510"/>
    </location>
</feature>
<dbReference type="Gene3D" id="2.40.50.90">
    <property type="match status" value="6"/>
</dbReference>
<dbReference type="InterPro" id="IPR035437">
    <property type="entry name" value="SNase_OB-fold_sf"/>
</dbReference>
<feature type="domain" description="Tudor" evidence="1">
    <location>
        <begin position="1232"/>
        <end position="1289"/>
    </location>
</feature>
<protein>
    <recommendedName>
        <fullName evidence="1">Tudor domain-containing protein</fullName>
    </recommendedName>
</protein>
<dbReference type="InterPro" id="IPR002999">
    <property type="entry name" value="Tudor"/>
</dbReference>
<dbReference type="InterPro" id="IPR050621">
    <property type="entry name" value="Tudor_domain_containing"/>
</dbReference>
<evidence type="ECO:0000313" key="2">
    <source>
        <dbReference type="EMBL" id="KAG8580089.1"/>
    </source>
</evidence>
<dbReference type="PANTHER" id="PTHR22948">
    <property type="entry name" value="TUDOR DOMAIN CONTAINING PROTEIN"/>
    <property type="match status" value="1"/>
</dbReference>
<feature type="domain" description="Tudor" evidence="1">
    <location>
        <begin position="783"/>
        <end position="842"/>
    </location>
</feature>
<accession>A0AAV7C566</accession>
<organism evidence="2 3">
    <name type="scientific">Engystomops pustulosus</name>
    <name type="common">Tungara frog</name>
    <name type="synonym">Physalaemus pustulosus</name>
    <dbReference type="NCBI Taxonomy" id="76066"/>
    <lineage>
        <taxon>Eukaryota</taxon>
        <taxon>Metazoa</taxon>
        <taxon>Chordata</taxon>
        <taxon>Craniata</taxon>
        <taxon>Vertebrata</taxon>
        <taxon>Euteleostomi</taxon>
        <taxon>Amphibia</taxon>
        <taxon>Batrachia</taxon>
        <taxon>Anura</taxon>
        <taxon>Neobatrachia</taxon>
        <taxon>Hyloidea</taxon>
        <taxon>Leptodactylidae</taxon>
        <taxon>Leiuperinae</taxon>
        <taxon>Engystomops</taxon>
    </lineage>
</organism>
<dbReference type="Pfam" id="PF00567">
    <property type="entry name" value="TUDOR"/>
    <property type="match status" value="8"/>
</dbReference>
<gene>
    <name evidence="2" type="ORF">GDO81_007132</name>
</gene>
<comment type="caution">
    <text evidence="2">The sequence shown here is derived from an EMBL/GenBank/DDBJ whole genome shotgun (WGS) entry which is preliminary data.</text>
</comment>
<feature type="domain" description="Tudor" evidence="1">
    <location>
        <begin position="59"/>
        <end position="116"/>
    </location>
</feature>
<feature type="domain" description="Tudor" evidence="1">
    <location>
        <begin position="523"/>
        <end position="580"/>
    </location>
</feature>
<dbReference type="SUPFAM" id="SSF63748">
    <property type="entry name" value="Tudor/PWWP/MBT"/>
    <property type="match status" value="8"/>
</dbReference>
<dbReference type="SMART" id="SM00333">
    <property type="entry name" value="TUDOR"/>
    <property type="match status" value="8"/>
</dbReference>
<proteinExistence type="predicted"/>
<evidence type="ECO:0000313" key="3">
    <source>
        <dbReference type="Proteomes" id="UP000824782"/>
    </source>
</evidence>
<dbReference type="EMBL" id="WNYA01000003">
    <property type="protein sequence ID" value="KAG8580089.1"/>
    <property type="molecule type" value="Genomic_DNA"/>
</dbReference>
<dbReference type="Gene3D" id="2.30.30.140">
    <property type="match status" value="8"/>
</dbReference>
<dbReference type="PANTHER" id="PTHR22948:SF7">
    <property type="entry name" value="TUDOR DOMAIN-CONTAINING PROTEIN 15"/>
    <property type="match status" value="1"/>
</dbReference>
<feature type="domain" description="Tudor" evidence="1">
    <location>
        <begin position="296"/>
        <end position="353"/>
    </location>
</feature>
<feature type="domain" description="Tudor" evidence="1">
    <location>
        <begin position="1654"/>
        <end position="1710"/>
    </location>
</feature>
<reference evidence="2" key="1">
    <citation type="thesis" date="2020" institute="ProQuest LLC" country="789 East Eisenhower Parkway, Ann Arbor, MI, USA">
        <title>Comparative Genomics and Chromosome Evolution.</title>
        <authorList>
            <person name="Mudd A.B."/>
        </authorList>
    </citation>
    <scope>NUCLEOTIDE SEQUENCE</scope>
    <source>
        <strain evidence="2">237g6f4</strain>
        <tissue evidence="2">Blood</tissue>
    </source>
</reference>
<evidence type="ECO:0000259" key="1">
    <source>
        <dbReference type="SMART" id="SM00333"/>
    </source>
</evidence>
<dbReference type="Proteomes" id="UP000824782">
    <property type="component" value="Unassembled WGS sequence"/>
</dbReference>
<sequence>MDSTSSAEKCNLEMDLKILNISCLRGDILIKFQGKYISDSEFDYHILEREIQLIAKNNEDLDIGQFCLVQDKPNGKWHRGKILDKGDEKFEVALVDQGDVLKVPLPQIATAAGELFTLPPMVVNGIISNLLPLEEKWSPRAVKFFTTLTGQQIHGTVKTFFPHQVVLLEIPKVISYAIELGVAKYVDSQSYCLLVEILHKFPANSHCKQMPDLLQPKEISSDAALAVPDSLPRFQKILDHLRPEFGVYTMEKIKISSALSPDRFFCHVLSWETELDKLTASMCSHYEKTVTEVSSTVGSFGVLCAAKRIDGLWYRGVIQKLISCIEVKVWFIDIGSSETIPSTSVQRLQPEFLSVPMMAIPCALSRNYGQIESRQLAIFKEALMGHVVIGHVKDFCKDERLYYLSLYAKDFEFSGDCHLTNQQLPSFSRHPYAAITEAVIDKKSQNLSTPETSTSIEMEYSEMVTYKSMKMDLESVCIVYVEYVVNPSNFWIRVDDSQKDFTEMMAEIAEKYNKCELMEMVLEDPIPGQLCCALYALDGHYYRAVVTEVLSPQVSVYFIDFGNTETIPFYDVKVLLPQFSVLPALAMCCSLAYAYPVDDVWVKSANDYFKETVNGKPLLCHVLARQKSKYVVEMRLSESSDSSDIVSLLVKAGFAEFWKVDLNSNLINPDSVSTSCNTKSKKPKTTVASRGCRSNGAHVALSALTLKVKPVESSLYSPAKKSSTSGLPSICFKQHIFKPGMIIDVKCSHVDTPASFWCQLSGNMSKLSALMEEMQTFYGCYNKAYQHGQVACVAKSPSTGRYYRAAVVKYVSPREVEVIFIDYGTTERLLFSELCKIEPPFLELEGQAFRCCLSQMFSPSYSHCEWSANASEDFKDLVRSSPNPMKCTVVALVSSGSEELCNAVNLETSFGNANKILTNKGHLVSKKSVPSLHLHTFCYSSFGIEEGSQESVYVTFIYNTGRFYCHLAKNDKIFDRLMKQVAQIGDKLTPAIKPHELCIVKYTEDGNYYRALALPMESSSLFLAFFVDFGDSQMVQKSEILPIPEDTVDILFQPMQAIPCYLAGMKELLLTIEAKNWFEEQYLGKLLRGVVVSRDHEGLLELELYSGNISINLEIQKLFGIKPVTTKVCEYPNGQKNQLRSDSLDPLPVKTDLKLDLKSKNINNQIISCNKNTLKSEDLPQILLEAGTTCLVYASHIDSPSSFFVQLAKQEDEIYQLAEELNKMSFQVIDRKDIEKGLVVVAEYPEDEAYYRAEIKEILKDEVHVEFIDYGNVANVDFSCIFTLPEKFLTIPRLSIPVFLKGFQKLQSHTEWNKNVIKTFSEKAKSAQIICEFVRKHGLQWEVNMTLEGQSLSEELLDIFRCFPKLPAAVPINECIPKSELNGFDISRTTTSDHRLATKTIKPGLIDKVKNICISDCGTLFVTLSNSSEESNLNSHIAAAVQQVGNRLTPKDISEGMVCLAKSEKMQLWLRASVEKLTTSAKKMVVFFVDLGAHETISMHNAKSLPPEALSIPKQAIVCKWSGIEEIDDNVFAEKLKLILQKEIRIIFLEFLESISAWKVEIFVDGLLLLRYLQIVQSSANKKVDGETFSSQKTLLLSQIPRKPLKYLEVYPGFVTFFHDPSSFFIQLEDSVDTMATLSQLMHIPENLTPISADSLKPGFPCLVHSFDKEWCRAEIISINKNFILLYLLDYGVDSILPYSDYGELKMIPTQLYSFPALTYHCALHGVMPNYGKSWSKEAISFCINFVQNHDLMILPVKNLGKNILEVSVYGEGNLALGLVKKGLAKMVEDESISDTMYNFPTIHSKTHQHLENGGYSGESIKSELFSSKESLSPSKMNLHEDGRQHCNTRVSLQRNGAQEW</sequence>